<name>A0ABW6S2W6_9NOCA</name>
<dbReference type="EMBL" id="JBIAQY010000007">
    <property type="protein sequence ID" value="MFF3570579.1"/>
    <property type="molecule type" value="Genomic_DNA"/>
</dbReference>
<dbReference type="SUPFAM" id="SSF56959">
    <property type="entry name" value="Leukocidin-like"/>
    <property type="match status" value="1"/>
</dbReference>
<gene>
    <name evidence="3" type="ORF">ACFYXQ_22620</name>
</gene>
<sequence>MRLVSRAGRWLIRGGAGLAVLMLGCGVAQADTVVPLPDGRQHFTTATGVAVDFSRTGEKAVLSPSLAYNGLSRTATMSATVYATAPGVTGGTLVTGYLVGCQVDLSGGLSLGGDVYVSPDSAWPEVVPSIDLVPGGVTQVKFGTKKMDPKAGAIGVEYHDRGIQVDGCAGYAQARSFSTLTVTNSRGTSEVTLYGNPFSIG</sequence>
<keyword evidence="1 2" id="KW-0732">Signal</keyword>
<feature type="signal peptide" evidence="2">
    <location>
        <begin position="1"/>
        <end position="30"/>
    </location>
</feature>
<keyword evidence="4" id="KW-1185">Reference proteome</keyword>
<organism evidence="3 4">
    <name type="scientific">Nocardia jiangxiensis</name>
    <dbReference type="NCBI Taxonomy" id="282685"/>
    <lineage>
        <taxon>Bacteria</taxon>
        <taxon>Bacillati</taxon>
        <taxon>Actinomycetota</taxon>
        <taxon>Actinomycetes</taxon>
        <taxon>Mycobacteriales</taxon>
        <taxon>Nocardiaceae</taxon>
        <taxon>Nocardia</taxon>
    </lineage>
</organism>
<feature type="chain" id="PRO_5047227840" evidence="2">
    <location>
        <begin position="31"/>
        <end position="201"/>
    </location>
</feature>
<dbReference type="Proteomes" id="UP001601992">
    <property type="component" value="Unassembled WGS sequence"/>
</dbReference>
<evidence type="ECO:0000313" key="4">
    <source>
        <dbReference type="Proteomes" id="UP001601992"/>
    </source>
</evidence>
<dbReference type="RefSeq" id="WP_040820905.1">
    <property type="nucleotide sequence ID" value="NZ_JBIAQY010000007.1"/>
</dbReference>
<dbReference type="InterPro" id="IPR015286">
    <property type="entry name" value="Porin_fam_mycobact-type"/>
</dbReference>
<evidence type="ECO:0000256" key="2">
    <source>
        <dbReference type="SAM" id="SignalP"/>
    </source>
</evidence>
<proteinExistence type="predicted"/>
<dbReference type="InterPro" id="IPR036435">
    <property type="entry name" value="Leukocidin/porin_MspA_sf"/>
</dbReference>
<comment type="caution">
    <text evidence="3">The sequence shown here is derived from an EMBL/GenBank/DDBJ whole genome shotgun (WGS) entry which is preliminary data.</text>
</comment>
<dbReference type="Pfam" id="PF09203">
    <property type="entry name" value="MspA"/>
    <property type="match status" value="1"/>
</dbReference>
<dbReference type="PROSITE" id="PS51257">
    <property type="entry name" value="PROKAR_LIPOPROTEIN"/>
    <property type="match status" value="1"/>
</dbReference>
<accession>A0ABW6S2W6</accession>
<evidence type="ECO:0000313" key="3">
    <source>
        <dbReference type="EMBL" id="MFF3570579.1"/>
    </source>
</evidence>
<evidence type="ECO:0000256" key="1">
    <source>
        <dbReference type="ARBA" id="ARBA00022729"/>
    </source>
</evidence>
<reference evidence="3 4" key="1">
    <citation type="submission" date="2024-10" db="EMBL/GenBank/DDBJ databases">
        <title>The Natural Products Discovery Center: Release of the First 8490 Sequenced Strains for Exploring Actinobacteria Biosynthetic Diversity.</title>
        <authorList>
            <person name="Kalkreuter E."/>
            <person name="Kautsar S.A."/>
            <person name="Yang D."/>
            <person name="Bader C.D."/>
            <person name="Teijaro C.N."/>
            <person name="Fluegel L."/>
            <person name="Davis C.M."/>
            <person name="Simpson J.R."/>
            <person name="Lauterbach L."/>
            <person name="Steele A.D."/>
            <person name="Gui C."/>
            <person name="Meng S."/>
            <person name="Li G."/>
            <person name="Viehrig K."/>
            <person name="Ye F."/>
            <person name="Su P."/>
            <person name="Kiefer A.F."/>
            <person name="Nichols A."/>
            <person name="Cepeda A.J."/>
            <person name="Yan W."/>
            <person name="Fan B."/>
            <person name="Jiang Y."/>
            <person name="Adhikari A."/>
            <person name="Zheng C.-J."/>
            <person name="Schuster L."/>
            <person name="Cowan T.M."/>
            <person name="Smanski M.J."/>
            <person name="Chevrette M.G."/>
            <person name="De Carvalho L.P.S."/>
            <person name="Shen B."/>
        </authorList>
    </citation>
    <scope>NUCLEOTIDE SEQUENCE [LARGE SCALE GENOMIC DNA]</scope>
    <source>
        <strain evidence="3 4">NPDC002593</strain>
    </source>
</reference>
<protein>
    <submittedName>
        <fullName evidence="3">MspA family porin</fullName>
    </submittedName>
</protein>
<dbReference type="Gene3D" id="2.60.40.1650">
    <property type="entry name" value="Porin MspA (Ig-like beta-sandwich domain)"/>
    <property type="match status" value="1"/>
</dbReference>